<accession>A0A8S9R395</accession>
<proteinExistence type="predicted"/>
<gene>
    <name evidence="2" type="ORF">F2Q69_00012428</name>
</gene>
<comment type="caution">
    <text evidence="2">The sequence shown here is derived from an EMBL/GenBank/DDBJ whole genome shotgun (WGS) entry which is preliminary data.</text>
</comment>
<evidence type="ECO:0000313" key="2">
    <source>
        <dbReference type="EMBL" id="KAF3556960.1"/>
    </source>
</evidence>
<feature type="compositionally biased region" description="Low complexity" evidence="1">
    <location>
        <begin position="1"/>
        <end position="59"/>
    </location>
</feature>
<dbReference type="Proteomes" id="UP000712600">
    <property type="component" value="Unassembled WGS sequence"/>
</dbReference>
<dbReference type="EMBL" id="QGKX02000996">
    <property type="protein sequence ID" value="KAF3556960.1"/>
    <property type="molecule type" value="Genomic_DNA"/>
</dbReference>
<reference evidence="2" key="1">
    <citation type="submission" date="2019-12" db="EMBL/GenBank/DDBJ databases">
        <title>Genome sequencing and annotation of Brassica cretica.</title>
        <authorList>
            <person name="Studholme D.J."/>
            <person name="Sarris P."/>
        </authorList>
    </citation>
    <scope>NUCLEOTIDE SEQUENCE</scope>
    <source>
        <strain evidence="2">PFS-109/04</strain>
        <tissue evidence="2">Leaf</tissue>
    </source>
</reference>
<dbReference type="AlphaFoldDB" id="A0A8S9R395"/>
<protein>
    <submittedName>
        <fullName evidence="2">Uncharacterized protein</fullName>
    </submittedName>
</protein>
<name>A0A8S9R395_BRACR</name>
<evidence type="ECO:0000313" key="3">
    <source>
        <dbReference type="Proteomes" id="UP000712600"/>
    </source>
</evidence>
<feature type="region of interest" description="Disordered" evidence="1">
    <location>
        <begin position="1"/>
        <end position="62"/>
    </location>
</feature>
<sequence>MSSMLVASSSSSCSPCPVKYASPSFSESSLSSSLSSPATSSSSIVTSFGVTSSTSSSSGVTALPHHLDSQIFDSTTSSR</sequence>
<evidence type="ECO:0000256" key="1">
    <source>
        <dbReference type="SAM" id="MobiDB-lite"/>
    </source>
</evidence>
<organism evidence="2 3">
    <name type="scientific">Brassica cretica</name>
    <name type="common">Mustard</name>
    <dbReference type="NCBI Taxonomy" id="69181"/>
    <lineage>
        <taxon>Eukaryota</taxon>
        <taxon>Viridiplantae</taxon>
        <taxon>Streptophyta</taxon>
        <taxon>Embryophyta</taxon>
        <taxon>Tracheophyta</taxon>
        <taxon>Spermatophyta</taxon>
        <taxon>Magnoliopsida</taxon>
        <taxon>eudicotyledons</taxon>
        <taxon>Gunneridae</taxon>
        <taxon>Pentapetalae</taxon>
        <taxon>rosids</taxon>
        <taxon>malvids</taxon>
        <taxon>Brassicales</taxon>
        <taxon>Brassicaceae</taxon>
        <taxon>Brassiceae</taxon>
        <taxon>Brassica</taxon>
    </lineage>
</organism>